<reference evidence="2" key="1">
    <citation type="submission" date="2020-01" db="EMBL/GenBank/DDBJ databases">
        <title>Genome sequence of Kobresia littledalei, the first chromosome-level genome in the family Cyperaceae.</title>
        <authorList>
            <person name="Qu G."/>
        </authorList>
    </citation>
    <scope>NUCLEOTIDE SEQUENCE</scope>
    <source>
        <strain evidence="2">C.B.Clarke</strain>
        <tissue evidence="2">Leaf</tissue>
    </source>
</reference>
<dbReference type="SUPFAM" id="SSF46565">
    <property type="entry name" value="Chaperone J-domain"/>
    <property type="match status" value="1"/>
</dbReference>
<dbReference type="Gene3D" id="1.10.287.110">
    <property type="entry name" value="DnaJ domain"/>
    <property type="match status" value="1"/>
</dbReference>
<evidence type="ECO:0000313" key="2">
    <source>
        <dbReference type="EMBL" id="KAF3329610.1"/>
    </source>
</evidence>
<dbReference type="Proteomes" id="UP000623129">
    <property type="component" value="Unassembled WGS sequence"/>
</dbReference>
<gene>
    <name evidence="2" type="ORF">FCM35_KLT04941</name>
</gene>
<sequence>MTTLMGSSSVATSGLRPPAIAGRRSVRCSATLTGDNYYNYKTLSLRPGATEKEVKKAFRKLALKYHPDVCKGSQCSTQFNAINQAYQMILDELRRPVQQEEEVYDTYTPEDSSDEWMGCEAAFVFSGRPETIYF</sequence>
<organism evidence="2 3">
    <name type="scientific">Carex littledalei</name>
    <dbReference type="NCBI Taxonomy" id="544730"/>
    <lineage>
        <taxon>Eukaryota</taxon>
        <taxon>Viridiplantae</taxon>
        <taxon>Streptophyta</taxon>
        <taxon>Embryophyta</taxon>
        <taxon>Tracheophyta</taxon>
        <taxon>Spermatophyta</taxon>
        <taxon>Magnoliopsida</taxon>
        <taxon>Liliopsida</taxon>
        <taxon>Poales</taxon>
        <taxon>Cyperaceae</taxon>
        <taxon>Cyperoideae</taxon>
        <taxon>Cariceae</taxon>
        <taxon>Carex</taxon>
        <taxon>Carex subgen. Euthyceras</taxon>
    </lineage>
</organism>
<accession>A0A833VK58</accession>
<dbReference type="CDD" id="cd06257">
    <property type="entry name" value="DnaJ"/>
    <property type="match status" value="1"/>
</dbReference>
<dbReference type="PROSITE" id="PS50076">
    <property type="entry name" value="DNAJ_2"/>
    <property type="match status" value="1"/>
</dbReference>
<dbReference type="GO" id="GO:0005783">
    <property type="term" value="C:endoplasmic reticulum"/>
    <property type="evidence" value="ECO:0007669"/>
    <property type="project" value="UniProtKB-ARBA"/>
</dbReference>
<proteinExistence type="predicted"/>
<protein>
    <submittedName>
        <fullName evidence="2">Chaperone protein dnaJ 8</fullName>
    </submittedName>
</protein>
<evidence type="ECO:0000313" key="3">
    <source>
        <dbReference type="Proteomes" id="UP000623129"/>
    </source>
</evidence>
<evidence type="ECO:0000259" key="1">
    <source>
        <dbReference type="PROSITE" id="PS50076"/>
    </source>
</evidence>
<keyword evidence="3" id="KW-1185">Reference proteome</keyword>
<dbReference type="InterPro" id="IPR036869">
    <property type="entry name" value="J_dom_sf"/>
</dbReference>
<dbReference type="OrthoDB" id="552049at2759"/>
<dbReference type="SMART" id="SM00271">
    <property type="entry name" value="DnaJ"/>
    <property type="match status" value="1"/>
</dbReference>
<feature type="domain" description="J" evidence="1">
    <location>
        <begin position="38"/>
        <end position="108"/>
    </location>
</feature>
<dbReference type="PANTHER" id="PTHR24074">
    <property type="entry name" value="CO-CHAPERONE PROTEIN DJLA"/>
    <property type="match status" value="1"/>
</dbReference>
<dbReference type="PRINTS" id="PR00625">
    <property type="entry name" value="JDOMAIN"/>
</dbReference>
<dbReference type="AlphaFoldDB" id="A0A833VK58"/>
<dbReference type="EMBL" id="SWLB01000014">
    <property type="protein sequence ID" value="KAF3329610.1"/>
    <property type="molecule type" value="Genomic_DNA"/>
</dbReference>
<dbReference type="Pfam" id="PF00226">
    <property type="entry name" value="DnaJ"/>
    <property type="match status" value="1"/>
</dbReference>
<dbReference type="InterPro" id="IPR050817">
    <property type="entry name" value="DjlA_DnaK_co-chaperone"/>
</dbReference>
<dbReference type="InterPro" id="IPR001623">
    <property type="entry name" value="DnaJ_domain"/>
</dbReference>
<name>A0A833VK58_9POAL</name>
<comment type="caution">
    <text evidence="2">The sequence shown here is derived from an EMBL/GenBank/DDBJ whole genome shotgun (WGS) entry which is preliminary data.</text>
</comment>